<evidence type="ECO:0000259" key="1">
    <source>
        <dbReference type="Pfam" id="PF01464"/>
    </source>
</evidence>
<evidence type="ECO:0000313" key="2">
    <source>
        <dbReference type="EMBL" id="SEM97647.1"/>
    </source>
</evidence>
<keyword evidence="3" id="KW-1185">Reference proteome</keyword>
<feature type="domain" description="Transglycosylase SLT" evidence="1">
    <location>
        <begin position="54"/>
        <end position="161"/>
    </location>
</feature>
<dbReference type="Proteomes" id="UP000199695">
    <property type="component" value="Unassembled WGS sequence"/>
</dbReference>
<dbReference type="PANTHER" id="PTHR37423">
    <property type="entry name" value="SOLUBLE LYTIC MUREIN TRANSGLYCOSYLASE-RELATED"/>
    <property type="match status" value="1"/>
</dbReference>
<dbReference type="RefSeq" id="WP_089966186.1">
    <property type="nucleotide sequence ID" value="NZ_FOCQ01000004.1"/>
</dbReference>
<dbReference type="SUPFAM" id="SSF53955">
    <property type="entry name" value="Lysozyme-like"/>
    <property type="match status" value="1"/>
</dbReference>
<accession>A0A1H8CU25</accession>
<proteinExistence type="predicted"/>
<name>A0A1H8CU25_9BACL</name>
<dbReference type="EMBL" id="FOCQ01000004">
    <property type="protein sequence ID" value="SEM97647.1"/>
    <property type="molecule type" value="Genomic_DNA"/>
</dbReference>
<dbReference type="Pfam" id="PF01464">
    <property type="entry name" value="SLT"/>
    <property type="match status" value="1"/>
</dbReference>
<sequence>MELSNLKKWIKPAIVALPPKRTMLIAFVLLLFFLLVASPIFNRLIYPLEYEEHIFNSAEATGADPYLVMAIIRVETKFDPDKKSRVGARGLMQLMPETVNLAIKRGNFSPAFRDYVDDPAINIHMGSWYLAALTREFKGNKIAVMAAYNAGPGNVHKWLDQGIWDGTRQNVAQIPYGETRHYIQRVSFYYEKYKQLYRDLPKNKR</sequence>
<evidence type="ECO:0000313" key="3">
    <source>
        <dbReference type="Proteomes" id="UP000199695"/>
    </source>
</evidence>
<protein>
    <submittedName>
        <fullName evidence="2">Soluble lytic murein transglycosylase</fullName>
    </submittedName>
</protein>
<dbReference type="InterPro" id="IPR008258">
    <property type="entry name" value="Transglycosylase_SLT_dom_1"/>
</dbReference>
<dbReference type="STRING" id="1173111.SAMN05444955_10475"/>
<dbReference type="AlphaFoldDB" id="A0A1H8CU25"/>
<dbReference type="Gene3D" id="1.10.530.10">
    <property type="match status" value="1"/>
</dbReference>
<dbReference type="CDD" id="cd16896">
    <property type="entry name" value="LT_Slt70-like"/>
    <property type="match status" value="1"/>
</dbReference>
<reference evidence="2 3" key="1">
    <citation type="submission" date="2016-10" db="EMBL/GenBank/DDBJ databases">
        <authorList>
            <person name="de Groot N.N."/>
        </authorList>
    </citation>
    <scope>NUCLEOTIDE SEQUENCE [LARGE SCALE GENOMIC DNA]</scope>
    <source>
        <strain evidence="2 3">DSM 46701</strain>
    </source>
</reference>
<organism evidence="2 3">
    <name type="scientific">Lihuaxuella thermophila</name>
    <dbReference type="NCBI Taxonomy" id="1173111"/>
    <lineage>
        <taxon>Bacteria</taxon>
        <taxon>Bacillati</taxon>
        <taxon>Bacillota</taxon>
        <taxon>Bacilli</taxon>
        <taxon>Bacillales</taxon>
        <taxon>Thermoactinomycetaceae</taxon>
        <taxon>Lihuaxuella</taxon>
    </lineage>
</organism>
<dbReference type="OrthoDB" id="9815002at2"/>
<dbReference type="PANTHER" id="PTHR37423:SF5">
    <property type="entry name" value="SOLUBLE LYTIC MUREIN TRANSGLYCOSYLASE"/>
    <property type="match status" value="1"/>
</dbReference>
<dbReference type="InterPro" id="IPR023346">
    <property type="entry name" value="Lysozyme-like_dom_sf"/>
</dbReference>
<gene>
    <name evidence="2" type="ORF">SAMN05444955_10475</name>
</gene>